<dbReference type="RefSeq" id="WP_072572182.1">
    <property type="nucleotide sequence ID" value="NZ_CP018191.1"/>
</dbReference>
<organism evidence="6 7">
    <name type="scientific">Granulibacter bethesdensis</name>
    <dbReference type="NCBI Taxonomy" id="364410"/>
    <lineage>
        <taxon>Bacteria</taxon>
        <taxon>Pseudomonadati</taxon>
        <taxon>Pseudomonadota</taxon>
        <taxon>Alphaproteobacteria</taxon>
        <taxon>Acetobacterales</taxon>
        <taxon>Acetobacteraceae</taxon>
        <taxon>Granulibacter</taxon>
    </lineage>
</organism>
<comment type="similarity">
    <text evidence="3 4">Belongs to the glutamine synthetase family.</text>
</comment>
<dbReference type="SMART" id="SM01230">
    <property type="entry name" value="Gln-synt_C"/>
    <property type="match status" value="1"/>
</dbReference>
<evidence type="ECO:0000313" key="6">
    <source>
        <dbReference type="EMBL" id="APH54035.1"/>
    </source>
</evidence>
<evidence type="ECO:0000256" key="3">
    <source>
        <dbReference type="PROSITE-ProRule" id="PRU01331"/>
    </source>
</evidence>
<dbReference type="EC" id="6.3.1.2" evidence="6"/>
<evidence type="ECO:0000313" key="7">
    <source>
        <dbReference type="Proteomes" id="UP000182373"/>
    </source>
</evidence>
<name>A0AAC9P8D1_9PROT</name>
<gene>
    <name evidence="6" type="ORF">GbCGDNIH9_0782</name>
</gene>
<accession>A0AAC9P8D1</accession>
<evidence type="ECO:0000259" key="5">
    <source>
        <dbReference type="PROSITE" id="PS51987"/>
    </source>
</evidence>
<evidence type="ECO:0000256" key="1">
    <source>
        <dbReference type="ARBA" id="ARBA00001946"/>
    </source>
</evidence>
<proteinExistence type="inferred from homology"/>
<keyword evidence="2 6" id="KW-0436">Ligase</keyword>
<sequence>MTETSLSRDASDRRQALLTAEQALRDEGVVALLVQAPDINGSLRTKITPLRFSTEGEAFNAMLYASSPADGAPVHEPLYDGVVGRREDGFANILALPDPDTVRWHRWDQDFASVFLNTYLPDGSPCPVDPRYLLRSQQRRAEEMGFEARFGLEYECTLFHADDALVQAGRFDALTPYGGGAVNYDLHRDRLFPGLAAALMARLDVLGIRVASIVSEYGQGIYEIALGAETPLLAADNAMRMKSLLRQLCAENGLLVTFMARSRPPGSESGCGLHHHQSLWQDGQNVFADGGDLSALGRSYLAGLLAGMRDAHLLFRPTINAYRRMDREAWSPDRADWGIESRMSAVRVIPGATSGMMRLEHRVPGADVNPYLTIAAMLAAGLDGIQTAAVLSDDVGGLPATIRESLTAWEESERVTRWFGTEFRTHIAARGHAEVKAFEQWLMAHVTGFEYQRYFHSV</sequence>
<dbReference type="GO" id="GO:0004356">
    <property type="term" value="F:glutamine synthetase activity"/>
    <property type="evidence" value="ECO:0007669"/>
    <property type="project" value="UniProtKB-EC"/>
</dbReference>
<evidence type="ECO:0000256" key="2">
    <source>
        <dbReference type="ARBA" id="ARBA00022598"/>
    </source>
</evidence>
<protein>
    <submittedName>
        <fullName evidence="6">Glutamine synthetase</fullName>
        <ecNumber evidence="6">6.3.1.2</ecNumber>
    </submittedName>
</protein>
<comment type="cofactor">
    <cofactor evidence="1">
        <name>Mg(2+)</name>
        <dbReference type="ChEBI" id="CHEBI:18420"/>
    </cofactor>
</comment>
<dbReference type="PROSITE" id="PS51987">
    <property type="entry name" value="GS_CATALYTIC"/>
    <property type="match status" value="1"/>
</dbReference>
<dbReference type="PANTHER" id="PTHR43785:SF12">
    <property type="entry name" value="TYPE-1 GLUTAMINE SYNTHETASE 2"/>
    <property type="match status" value="1"/>
</dbReference>
<reference evidence="7" key="1">
    <citation type="submission" date="2016-11" db="EMBL/GenBank/DDBJ databases">
        <title>Comparative genomic and phenotypic analysis of Granulibacter bethesdensis clinical isolates from patients with chronic granulomatous disease.</title>
        <authorList>
            <person name="Zarember K.A."/>
            <person name="Porcella S.F."/>
            <person name="Chu J."/>
            <person name="Ding L."/>
            <person name="Dahlstrom E."/>
            <person name="Barbian K."/>
            <person name="Martens C."/>
            <person name="Sykora L."/>
            <person name="Kramer S."/>
            <person name="Pettinato A.M."/>
            <person name="Hong H."/>
            <person name="Wald G."/>
            <person name="Berg L.J."/>
            <person name="Rogge L.S."/>
            <person name="Greenberg D.E."/>
            <person name="Falcone E.L."/>
            <person name="Neves J.F."/>
            <person name="Simoes M.J."/>
            <person name="Casal M."/>
            <person name="Rodriguez-Lopez F.C."/>
            <person name="Zelazny A."/>
            <person name="Gallin J.I."/>
            <person name="Holland S.M."/>
        </authorList>
    </citation>
    <scope>NUCLEOTIDE SEQUENCE [LARGE SCALE GENOMIC DNA]</scope>
    <source>
        <strain evidence="7">NIH9.1</strain>
    </source>
</reference>
<dbReference type="PANTHER" id="PTHR43785">
    <property type="entry name" value="GAMMA-GLUTAMYLPUTRESCINE SYNTHETASE"/>
    <property type="match status" value="1"/>
</dbReference>
<dbReference type="AlphaFoldDB" id="A0AAC9P8D1"/>
<dbReference type="SUPFAM" id="SSF54368">
    <property type="entry name" value="Glutamine synthetase, N-terminal domain"/>
    <property type="match status" value="1"/>
</dbReference>
<dbReference type="Gene3D" id="3.30.590.10">
    <property type="entry name" value="Glutamine synthetase/guanido kinase, catalytic domain"/>
    <property type="match status" value="1"/>
</dbReference>
<dbReference type="SUPFAM" id="SSF55931">
    <property type="entry name" value="Glutamine synthetase/guanido kinase"/>
    <property type="match status" value="1"/>
</dbReference>
<dbReference type="GO" id="GO:0006542">
    <property type="term" value="P:glutamine biosynthetic process"/>
    <property type="evidence" value="ECO:0007669"/>
    <property type="project" value="InterPro"/>
</dbReference>
<dbReference type="EMBL" id="CP018191">
    <property type="protein sequence ID" value="APH54035.1"/>
    <property type="molecule type" value="Genomic_DNA"/>
</dbReference>
<dbReference type="InterPro" id="IPR036651">
    <property type="entry name" value="Gln_synt_N_sf"/>
</dbReference>
<dbReference type="InterPro" id="IPR014746">
    <property type="entry name" value="Gln_synth/guanido_kin_cat_dom"/>
</dbReference>
<feature type="domain" description="GS catalytic" evidence="5">
    <location>
        <begin position="130"/>
        <end position="458"/>
    </location>
</feature>
<evidence type="ECO:0000256" key="4">
    <source>
        <dbReference type="RuleBase" id="RU000384"/>
    </source>
</evidence>
<dbReference type="InterPro" id="IPR008146">
    <property type="entry name" value="Gln_synth_cat_dom"/>
</dbReference>
<dbReference type="Pfam" id="PF00120">
    <property type="entry name" value="Gln-synt_C"/>
    <property type="match status" value="1"/>
</dbReference>
<dbReference type="Proteomes" id="UP000182373">
    <property type="component" value="Chromosome"/>
</dbReference>